<feature type="transmembrane region" description="Helical" evidence="8">
    <location>
        <begin position="265"/>
        <end position="284"/>
    </location>
</feature>
<evidence type="ECO:0000256" key="3">
    <source>
        <dbReference type="ARBA" id="ARBA00022475"/>
    </source>
</evidence>
<keyword evidence="3" id="KW-1003">Cell membrane</keyword>
<evidence type="ECO:0000256" key="2">
    <source>
        <dbReference type="ARBA" id="ARBA00022448"/>
    </source>
</evidence>
<comment type="similarity">
    <text evidence="8">Belongs to the binding-protein-dependent transport system permease family.</text>
</comment>
<dbReference type="EMBL" id="CP097160">
    <property type="protein sequence ID" value="UQN14451.1"/>
    <property type="molecule type" value="Genomic_DNA"/>
</dbReference>
<name>A0ABY4MVJ4_9MICO</name>
<dbReference type="InterPro" id="IPR010065">
    <property type="entry name" value="AA_ABC_transptr_permease_3TM"/>
</dbReference>
<dbReference type="CDD" id="cd06261">
    <property type="entry name" value="TM_PBP2"/>
    <property type="match status" value="1"/>
</dbReference>
<keyword evidence="2 8" id="KW-0813">Transport</keyword>
<evidence type="ECO:0000259" key="10">
    <source>
        <dbReference type="PROSITE" id="PS50928"/>
    </source>
</evidence>
<dbReference type="Pfam" id="PF00528">
    <property type="entry name" value="BPD_transp_1"/>
    <property type="match status" value="1"/>
</dbReference>
<feature type="transmembrane region" description="Helical" evidence="8">
    <location>
        <begin position="76"/>
        <end position="103"/>
    </location>
</feature>
<sequence length="330" mass="35717">MSTVTSPTAPSSSSAERNGTRVAADDLTIRPLRHPWRWISGAAVLFLVAIFIHAIATNKKLDFAAIGQYLFSPRILSGLVLTIVLTILAMVISTLLAILIAAMRMSKNPVMQAVSAVYIWAFRGTPLLVQVVLWGYLGLLFDRLGIGVPFTSIMFWSMPTNLLVTPFIAGLLALTLNQAAYSAEIVRSGMLSVDSGQREAAASLGMTPVRTFRRILLPQAMRVIIPPMGNEFISMLKNTSLLSVIAVLEIYTVATQISAQNLKQIELLIVVSLWYLLLTSLLAIPQHYLEKYFGRGVAGASEKRAKTPGTTDGETDAAQAAGDGAKEGQR</sequence>
<feature type="domain" description="ABC transmembrane type-1" evidence="10">
    <location>
        <begin position="79"/>
        <end position="286"/>
    </location>
</feature>
<keyword evidence="5" id="KW-0029">Amino-acid transport</keyword>
<gene>
    <name evidence="11" type="ORF">M3M28_10375</name>
</gene>
<protein>
    <submittedName>
        <fullName evidence="11">Amino acid ABC transporter permease</fullName>
    </submittedName>
</protein>
<evidence type="ECO:0000256" key="1">
    <source>
        <dbReference type="ARBA" id="ARBA00004651"/>
    </source>
</evidence>
<feature type="transmembrane region" description="Helical" evidence="8">
    <location>
        <begin position="115"/>
        <end position="141"/>
    </location>
</feature>
<feature type="region of interest" description="Disordered" evidence="9">
    <location>
        <begin position="299"/>
        <end position="330"/>
    </location>
</feature>
<evidence type="ECO:0000256" key="6">
    <source>
        <dbReference type="ARBA" id="ARBA00022989"/>
    </source>
</evidence>
<reference evidence="11" key="1">
    <citation type="submission" date="2022-05" db="EMBL/GenBank/DDBJ databases">
        <title>Complete genome sequence of toluene-degrading Gulosibacter sediminis strain ACHW.36C.</title>
        <authorList>
            <person name="Wai A.C."/>
            <person name="Lai G.K."/>
            <person name="Griffin S.D."/>
            <person name="Leung F.C."/>
        </authorList>
    </citation>
    <scope>NUCLEOTIDE SEQUENCE [LARGE SCALE GENOMIC DNA]</scope>
    <source>
        <strain evidence="11">ACHW.36C</strain>
    </source>
</reference>
<keyword evidence="6 8" id="KW-1133">Transmembrane helix</keyword>
<dbReference type="PROSITE" id="PS50928">
    <property type="entry name" value="ABC_TM1"/>
    <property type="match status" value="1"/>
</dbReference>
<keyword evidence="4 8" id="KW-0812">Transmembrane</keyword>
<accession>A0ABY4MVJ4</accession>
<dbReference type="SUPFAM" id="SSF161098">
    <property type="entry name" value="MetI-like"/>
    <property type="match status" value="1"/>
</dbReference>
<dbReference type="InterPro" id="IPR035906">
    <property type="entry name" value="MetI-like_sf"/>
</dbReference>
<evidence type="ECO:0000256" key="9">
    <source>
        <dbReference type="SAM" id="MobiDB-lite"/>
    </source>
</evidence>
<evidence type="ECO:0000313" key="11">
    <source>
        <dbReference type="EMBL" id="UQN14451.1"/>
    </source>
</evidence>
<dbReference type="InterPro" id="IPR000515">
    <property type="entry name" value="MetI-like"/>
</dbReference>
<dbReference type="InterPro" id="IPR043429">
    <property type="entry name" value="ArtM/GltK/GlnP/TcyL/YhdX-like"/>
</dbReference>
<evidence type="ECO:0000256" key="7">
    <source>
        <dbReference type="ARBA" id="ARBA00023136"/>
    </source>
</evidence>
<dbReference type="NCBIfam" id="TIGR01726">
    <property type="entry name" value="HEQRo_perm_3TM"/>
    <property type="match status" value="1"/>
</dbReference>
<dbReference type="PANTHER" id="PTHR30614:SF0">
    <property type="entry name" value="L-CYSTINE TRANSPORT SYSTEM PERMEASE PROTEIN TCYL"/>
    <property type="match status" value="1"/>
</dbReference>
<evidence type="ECO:0000256" key="4">
    <source>
        <dbReference type="ARBA" id="ARBA00022692"/>
    </source>
</evidence>
<keyword evidence="7 8" id="KW-0472">Membrane</keyword>
<dbReference type="PANTHER" id="PTHR30614">
    <property type="entry name" value="MEMBRANE COMPONENT OF AMINO ACID ABC TRANSPORTER"/>
    <property type="match status" value="1"/>
</dbReference>
<feature type="transmembrane region" description="Helical" evidence="8">
    <location>
        <begin position="153"/>
        <end position="174"/>
    </location>
</feature>
<evidence type="ECO:0000256" key="8">
    <source>
        <dbReference type="RuleBase" id="RU363032"/>
    </source>
</evidence>
<organism evidence="11">
    <name type="scientific">Gulosibacter sediminis</name>
    <dbReference type="NCBI Taxonomy" id="1729695"/>
    <lineage>
        <taxon>Bacteria</taxon>
        <taxon>Bacillati</taxon>
        <taxon>Actinomycetota</taxon>
        <taxon>Actinomycetes</taxon>
        <taxon>Micrococcales</taxon>
        <taxon>Microbacteriaceae</taxon>
        <taxon>Gulosibacter</taxon>
    </lineage>
</organism>
<feature type="transmembrane region" description="Helical" evidence="8">
    <location>
        <begin position="38"/>
        <end position="56"/>
    </location>
</feature>
<comment type="subcellular location">
    <subcellularLocation>
        <location evidence="1 8">Cell membrane</location>
        <topology evidence="1 8">Multi-pass membrane protein</topology>
    </subcellularLocation>
</comment>
<dbReference type="Gene3D" id="1.10.3720.10">
    <property type="entry name" value="MetI-like"/>
    <property type="match status" value="1"/>
</dbReference>
<evidence type="ECO:0000256" key="5">
    <source>
        <dbReference type="ARBA" id="ARBA00022970"/>
    </source>
</evidence>
<proteinExistence type="inferred from homology"/>